<dbReference type="InterPro" id="IPR004107">
    <property type="entry name" value="Integrase_SAM-like_N"/>
</dbReference>
<evidence type="ECO:0000256" key="1">
    <source>
        <dbReference type="ARBA" id="ARBA00008857"/>
    </source>
</evidence>
<dbReference type="PANTHER" id="PTHR30349:SF64">
    <property type="entry name" value="PROPHAGE INTEGRASE INTD-RELATED"/>
    <property type="match status" value="1"/>
</dbReference>
<dbReference type="InterPro" id="IPR050090">
    <property type="entry name" value="Tyrosine_recombinase_XerCD"/>
</dbReference>
<feature type="domain" description="Tyr recombinase" evidence="5">
    <location>
        <begin position="185"/>
        <end position="383"/>
    </location>
</feature>
<comment type="caution">
    <text evidence="6">The sequence shown here is derived from an EMBL/GenBank/DDBJ whole genome shotgun (WGS) entry which is preliminary data.</text>
</comment>
<evidence type="ECO:0000256" key="3">
    <source>
        <dbReference type="ARBA" id="ARBA00023125"/>
    </source>
</evidence>
<name>A0A1E5GWT1_9ENTE</name>
<dbReference type="OrthoDB" id="9803188at2"/>
<dbReference type="Proteomes" id="UP000095094">
    <property type="component" value="Unassembled WGS sequence"/>
</dbReference>
<dbReference type="InterPro" id="IPR011010">
    <property type="entry name" value="DNA_brk_join_enz"/>
</dbReference>
<dbReference type="PANTHER" id="PTHR30349">
    <property type="entry name" value="PHAGE INTEGRASE-RELATED"/>
    <property type="match status" value="1"/>
</dbReference>
<dbReference type="Pfam" id="PF14659">
    <property type="entry name" value="Phage_int_SAM_3"/>
    <property type="match status" value="1"/>
</dbReference>
<dbReference type="SUPFAM" id="SSF56349">
    <property type="entry name" value="DNA breaking-rejoining enzymes"/>
    <property type="match status" value="1"/>
</dbReference>
<evidence type="ECO:0000259" key="5">
    <source>
        <dbReference type="PROSITE" id="PS51898"/>
    </source>
</evidence>
<dbReference type="GO" id="GO:0015074">
    <property type="term" value="P:DNA integration"/>
    <property type="evidence" value="ECO:0007669"/>
    <property type="project" value="UniProtKB-KW"/>
</dbReference>
<dbReference type="AlphaFoldDB" id="A0A1E5GWT1"/>
<evidence type="ECO:0000256" key="4">
    <source>
        <dbReference type="ARBA" id="ARBA00023172"/>
    </source>
</evidence>
<gene>
    <name evidence="6" type="ORF">BCR25_04020</name>
</gene>
<comment type="similarity">
    <text evidence="1">Belongs to the 'phage' integrase family.</text>
</comment>
<dbReference type="Pfam" id="PF14657">
    <property type="entry name" value="Arm-DNA-bind_4"/>
    <property type="match status" value="1"/>
</dbReference>
<dbReference type="Gene3D" id="1.10.443.10">
    <property type="entry name" value="Intergrase catalytic core"/>
    <property type="match status" value="1"/>
</dbReference>
<dbReference type="GO" id="GO:0006310">
    <property type="term" value="P:DNA recombination"/>
    <property type="evidence" value="ECO:0007669"/>
    <property type="project" value="UniProtKB-KW"/>
</dbReference>
<reference evidence="7" key="1">
    <citation type="submission" date="2016-09" db="EMBL/GenBank/DDBJ databases">
        <authorList>
            <person name="Gulvik C.A."/>
        </authorList>
    </citation>
    <scope>NUCLEOTIDE SEQUENCE [LARGE SCALE GENOMIC DNA]</scope>
    <source>
        <strain evidence="7">LMG 8895</strain>
    </source>
</reference>
<proteinExistence type="inferred from homology"/>
<dbReference type="InterPro" id="IPR002104">
    <property type="entry name" value="Integrase_catalytic"/>
</dbReference>
<dbReference type="InterPro" id="IPR028259">
    <property type="entry name" value="AP2-like_int_N"/>
</dbReference>
<keyword evidence="7" id="KW-1185">Reference proteome</keyword>
<evidence type="ECO:0000313" key="6">
    <source>
        <dbReference type="EMBL" id="OEG16770.1"/>
    </source>
</evidence>
<dbReference type="CDD" id="cd01189">
    <property type="entry name" value="INT_ICEBs1_C_like"/>
    <property type="match status" value="1"/>
</dbReference>
<dbReference type="PROSITE" id="PS51898">
    <property type="entry name" value="TYR_RECOMBINASE"/>
    <property type="match status" value="1"/>
</dbReference>
<sequence>MARKSNVYKDNNGWYFKASLGSDPITGKRRTKTKRGFKTEREAKKAYMEFMLLWEFQQEDIESQTREDMTFKEFTDTVFLPWYQSQVKPNTYNRRESYLKERFSIFNDKNLRDVTKLEVQLFQSQLVSENLSGSYINLLFSLGGMIWDRAKVFDLVQENPFREVGRVRINPKKIKFWTVSDFKDFERKIFTPKLETKVMEKKNLSYAEYYDFFHYLYFRFLFFTGLRFGESATLLWENMDLENGKLKVEYTLGNVAKHKNEQYMSTPKTKSSERELYVDSKTLKLLGVWKDYQSKVGGIELVFSHDGTFLDQGWIWKKFRTLQKKLELPYISVHDLRHSHASLLVYLGENPKMIQERLGHANIEMTLGTYSHLYPNQDIELVKKLDQVN</sequence>
<organism evidence="6 7">
    <name type="scientific">Enterococcus termitis</name>
    <dbReference type="NCBI Taxonomy" id="332950"/>
    <lineage>
        <taxon>Bacteria</taxon>
        <taxon>Bacillati</taxon>
        <taxon>Bacillota</taxon>
        <taxon>Bacilli</taxon>
        <taxon>Lactobacillales</taxon>
        <taxon>Enterococcaceae</taxon>
        <taxon>Enterococcus</taxon>
    </lineage>
</organism>
<dbReference type="RefSeq" id="WP_069663167.1">
    <property type="nucleotide sequence ID" value="NZ_JBHUJJ010000001.1"/>
</dbReference>
<dbReference type="InterPro" id="IPR010998">
    <property type="entry name" value="Integrase_recombinase_N"/>
</dbReference>
<evidence type="ECO:0000313" key="7">
    <source>
        <dbReference type="Proteomes" id="UP000095094"/>
    </source>
</evidence>
<protein>
    <recommendedName>
        <fullName evidence="5">Tyr recombinase domain-containing protein</fullName>
    </recommendedName>
</protein>
<keyword evidence="3" id="KW-0238">DNA-binding</keyword>
<dbReference type="Pfam" id="PF00589">
    <property type="entry name" value="Phage_integrase"/>
    <property type="match status" value="1"/>
</dbReference>
<dbReference type="EMBL" id="MIJY01000012">
    <property type="protein sequence ID" value="OEG16770.1"/>
    <property type="molecule type" value="Genomic_DNA"/>
</dbReference>
<evidence type="ECO:0000256" key="2">
    <source>
        <dbReference type="ARBA" id="ARBA00022908"/>
    </source>
</evidence>
<dbReference type="Gene3D" id="1.10.150.130">
    <property type="match status" value="1"/>
</dbReference>
<dbReference type="GO" id="GO:0003677">
    <property type="term" value="F:DNA binding"/>
    <property type="evidence" value="ECO:0007669"/>
    <property type="project" value="UniProtKB-KW"/>
</dbReference>
<accession>A0A1E5GWT1</accession>
<keyword evidence="2" id="KW-0229">DNA integration</keyword>
<keyword evidence="4" id="KW-0233">DNA recombination</keyword>
<dbReference type="InterPro" id="IPR013762">
    <property type="entry name" value="Integrase-like_cat_sf"/>
</dbReference>